<dbReference type="PROSITE" id="PS50102">
    <property type="entry name" value="RRM"/>
    <property type="match status" value="1"/>
</dbReference>
<proteinExistence type="predicted"/>
<keyword evidence="1" id="KW-0694">RNA-binding</keyword>
<dbReference type="RefSeq" id="XP_019037870.1">
    <property type="nucleotide sequence ID" value="XM_019186402.1"/>
</dbReference>
<dbReference type="GO" id="GO:0006396">
    <property type="term" value="P:RNA processing"/>
    <property type="evidence" value="ECO:0007669"/>
    <property type="project" value="InterPro"/>
</dbReference>
<dbReference type="GeneID" id="30203648"/>
<protein>
    <recommendedName>
        <fullName evidence="2">RRM domain-containing protein</fullName>
    </recommendedName>
</protein>
<dbReference type="GO" id="GO:0005737">
    <property type="term" value="C:cytoplasm"/>
    <property type="evidence" value="ECO:0007669"/>
    <property type="project" value="InterPro"/>
</dbReference>
<dbReference type="Pfam" id="PF00076">
    <property type="entry name" value="RRM_1"/>
    <property type="match status" value="1"/>
</dbReference>
<evidence type="ECO:0000313" key="4">
    <source>
        <dbReference type="Proteomes" id="UP000094112"/>
    </source>
</evidence>
<dbReference type="PANTHER" id="PTHR45894">
    <property type="entry name" value="RNA-BINDING PROTEIN 8A"/>
    <property type="match status" value="1"/>
</dbReference>
<dbReference type="GO" id="GO:0005634">
    <property type="term" value="C:nucleus"/>
    <property type="evidence" value="ECO:0007669"/>
    <property type="project" value="InterPro"/>
</dbReference>
<dbReference type="SUPFAM" id="SSF54928">
    <property type="entry name" value="RNA-binding domain, RBD"/>
    <property type="match status" value="1"/>
</dbReference>
<dbReference type="Gene3D" id="3.30.70.330">
    <property type="match status" value="1"/>
</dbReference>
<sequence length="101" mass="11657">MSEVGESMDIDQEDIADFFQEFGDVKNIHLNLDRQSGYVKGYTLIEYKTLEDAKKAIEQGQGEELLGRELDIDFAFVQDQGLVDPIRKTEERKRDKSPERS</sequence>
<evidence type="ECO:0000313" key="3">
    <source>
        <dbReference type="EMBL" id="ODQ58663.1"/>
    </source>
</evidence>
<dbReference type="AlphaFoldDB" id="A0A1E3NZS7"/>
<gene>
    <name evidence="3" type="ORF">WICANDRAFT_93133</name>
</gene>
<evidence type="ECO:0000259" key="2">
    <source>
        <dbReference type="PROSITE" id="PS50102"/>
    </source>
</evidence>
<dbReference type="EMBL" id="KV454211">
    <property type="protein sequence ID" value="ODQ58663.1"/>
    <property type="molecule type" value="Genomic_DNA"/>
</dbReference>
<feature type="domain" description="RRM" evidence="2">
    <location>
        <begin position="1"/>
        <end position="77"/>
    </location>
</feature>
<evidence type="ECO:0000256" key="1">
    <source>
        <dbReference type="PROSITE-ProRule" id="PRU00176"/>
    </source>
</evidence>
<dbReference type="SMART" id="SM00360">
    <property type="entry name" value="RRM"/>
    <property type="match status" value="1"/>
</dbReference>
<name>A0A1E3NZS7_WICAA</name>
<dbReference type="Proteomes" id="UP000094112">
    <property type="component" value="Unassembled WGS sequence"/>
</dbReference>
<accession>A0A1E3NZS7</accession>
<dbReference type="GO" id="GO:0003723">
    <property type="term" value="F:RNA binding"/>
    <property type="evidence" value="ECO:0007669"/>
    <property type="project" value="UniProtKB-UniRule"/>
</dbReference>
<dbReference type="InterPro" id="IPR035979">
    <property type="entry name" value="RBD_domain_sf"/>
</dbReference>
<dbReference type="InterPro" id="IPR008111">
    <property type="entry name" value="RNA-bd_8"/>
</dbReference>
<dbReference type="InterPro" id="IPR000504">
    <property type="entry name" value="RRM_dom"/>
</dbReference>
<dbReference type="OrthoDB" id="15688at2759"/>
<reference evidence="3 4" key="1">
    <citation type="journal article" date="2016" name="Proc. Natl. Acad. Sci. U.S.A.">
        <title>Comparative genomics of biotechnologically important yeasts.</title>
        <authorList>
            <person name="Riley R."/>
            <person name="Haridas S."/>
            <person name="Wolfe K.H."/>
            <person name="Lopes M.R."/>
            <person name="Hittinger C.T."/>
            <person name="Goeker M."/>
            <person name="Salamov A.A."/>
            <person name="Wisecaver J.H."/>
            <person name="Long T.M."/>
            <person name="Calvey C.H."/>
            <person name="Aerts A.L."/>
            <person name="Barry K.W."/>
            <person name="Choi C."/>
            <person name="Clum A."/>
            <person name="Coughlan A.Y."/>
            <person name="Deshpande S."/>
            <person name="Douglass A.P."/>
            <person name="Hanson S.J."/>
            <person name="Klenk H.-P."/>
            <person name="LaButti K.M."/>
            <person name="Lapidus A."/>
            <person name="Lindquist E.A."/>
            <person name="Lipzen A.M."/>
            <person name="Meier-Kolthoff J.P."/>
            <person name="Ohm R.A."/>
            <person name="Otillar R.P."/>
            <person name="Pangilinan J.L."/>
            <person name="Peng Y."/>
            <person name="Rokas A."/>
            <person name="Rosa C.A."/>
            <person name="Scheuner C."/>
            <person name="Sibirny A.A."/>
            <person name="Slot J.C."/>
            <person name="Stielow J.B."/>
            <person name="Sun H."/>
            <person name="Kurtzman C.P."/>
            <person name="Blackwell M."/>
            <person name="Grigoriev I.V."/>
            <person name="Jeffries T.W."/>
        </authorList>
    </citation>
    <scope>NUCLEOTIDE SEQUENCE [LARGE SCALE GENOMIC DNA]</scope>
    <source>
        <strain evidence="4">ATCC 58044 / CBS 1984 / NCYC 433 / NRRL Y-366-8</strain>
    </source>
</reference>
<organism evidence="3 4">
    <name type="scientific">Wickerhamomyces anomalus (strain ATCC 58044 / CBS 1984 / NCYC 433 / NRRL Y-366-8)</name>
    <name type="common">Yeast</name>
    <name type="synonym">Hansenula anomala</name>
    <dbReference type="NCBI Taxonomy" id="683960"/>
    <lineage>
        <taxon>Eukaryota</taxon>
        <taxon>Fungi</taxon>
        <taxon>Dikarya</taxon>
        <taxon>Ascomycota</taxon>
        <taxon>Saccharomycotina</taxon>
        <taxon>Saccharomycetes</taxon>
        <taxon>Phaffomycetales</taxon>
        <taxon>Wickerhamomycetaceae</taxon>
        <taxon>Wickerhamomyces</taxon>
    </lineage>
</organism>
<dbReference type="STRING" id="683960.A0A1E3NZS7"/>
<keyword evidence="4" id="KW-1185">Reference proteome</keyword>
<dbReference type="InterPro" id="IPR012677">
    <property type="entry name" value="Nucleotide-bd_a/b_plait_sf"/>
</dbReference>